<dbReference type="PANTHER" id="PTHR11236:SF48">
    <property type="entry name" value="ISOCHORISMATE SYNTHASE MENF"/>
    <property type="match status" value="1"/>
</dbReference>
<feature type="non-terminal residue" evidence="3">
    <location>
        <position position="1"/>
    </location>
</feature>
<evidence type="ECO:0000259" key="2">
    <source>
        <dbReference type="Pfam" id="PF04715"/>
    </source>
</evidence>
<accession>A0A382N1H3</accession>
<sequence length="202" mass="22689">MYFPTLDQFRKKAKQGNLIPVYKPILADLETPVSAFYKIGKSDYAFLLESVEGGEKAARYSFLGSEPSLIFQSKGNQVKIEATKTGQIIERKCEDPFLELENLIKAYQPVEVEGLPRFHGGVVGYLGYDMVRFFEDLPDSTEDDLDLPDSFFMLTDTILVFDHVSHQIKVVANAHVEGDVDAAYETATSQIDELIAKLKQPL</sequence>
<dbReference type="Pfam" id="PF04715">
    <property type="entry name" value="Anth_synt_I_N"/>
    <property type="match status" value="1"/>
</dbReference>
<name>A0A382N1H3_9ZZZZ</name>
<dbReference type="InterPro" id="IPR005801">
    <property type="entry name" value="ADC_synthase"/>
</dbReference>
<dbReference type="GO" id="GO:0000162">
    <property type="term" value="P:L-tryptophan biosynthetic process"/>
    <property type="evidence" value="ECO:0007669"/>
    <property type="project" value="TreeGrafter"/>
</dbReference>
<proteinExistence type="predicted"/>
<feature type="domain" description="Anthranilate synthase component I N-terminal" evidence="2">
    <location>
        <begin position="28"/>
        <end position="168"/>
    </location>
</feature>
<dbReference type="Gene3D" id="3.60.120.10">
    <property type="entry name" value="Anthranilate synthase"/>
    <property type="match status" value="1"/>
</dbReference>
<organism evidence="3">
    <name type="scientific">marine metagenome</name>
    <dbReference type="NCBI Taxonomy" id="408172"/>
    <lineage>
        <taxon>unclassified sequences</taxon>
        <taxon>metagenomes</taxon>
        <taxon>ecological metagenomes</taxon>
    </lineage>
</organism>
<dbReference type="InterPro" id="IPR019999">
    <property type="entry name" value="Anth_synth_I-like"/>
</dbReference>
<protein>
    <recommendedName>
        <fullName evidence="2">Anthranilate synthase component I N-terminal domain-containing protein</fullName>
    </recommendedName>
</protein>
<gene>
    <name evidence="3" type="ORF">METZ01_LOCUS307760</name>
</gene>
<dbReference type="AlphaFoldDB" id="A0A382N1H3"/>
<feature type="non-terminal residue" evidence="3">
    <location>
        <position position="202"/>
    </location>
</feature>
<dbReference type="SUPFAM" id="SSF56322">
    <property type="entry name" value="ADC synthase"/>
    <property type="match status" value="1"/>
</dbReference>
<comment type="catalytic activity">
    <reaction evidence="1">
        <text>chorismate + L-glutamine = anthranilate + pyruvate + L-glutamate + H(+)</text>
        <dbReference type="Rhea" id="RHEA:21732"/>
        <dbReference type="ChEBI" id="CHEBI:15361"/>
        <dbReference type="ChEBI" id="CHEBI:15378"/>
        <dbReference type="ChEBI" id="CHEBI:16567"/>
        <dbReference type="ChEBI" id="CHEBI:29748"/>
        <dbReference type="ChEBI" id="CHEBI:29985"/>
        <dbReference type="ChEBI" id="CHEBI:58359"/>
        <dbReference type="EC" id="4.1.3.27"/>
    </reaction>
</comment>
<dbReference type="EMBL" id="UINC01097308">
    <property type="protein sequence ID" value="SVC54906.1"/>
    <property type="molecule type" value="Genomic_DNA"/>
</dbReference>
<evidence type="ECO:0000256" key="1">
    <source>
        <dbReference type="ARBA" id="ARBA00047683"/>
    </source>
</evidence>
<dbReference type="InterPro" id="IPR006805">
    <property type="entry name" value="Anth_synth_I_N"/>
</dbReference>
<evidence type="ECO:0000313" key="3">
    <source>
        <dbReference type="EMBL" id="SVC54906.1"/>
    </source>
</evidence>
<dbReference type="GO" id="GO:0004049">
    <property type="term" value="F:anthranilate synthase activity"/>
    <property type="evidence" value="ECO:0007669"/>
    <property type="project" value="UniProtKB-EC"/>
</dbReference>
<reference evidence="3" key="1">
    <citation type="submission" date="2018-05" db="EMBL/GenBank/DDBJ databases">
        <authorList>
            <person name="Lanie J.A."/>
            <person name="Ng W.-L."/>
            <person name="Kazmierczak K.M."/>
            <person name="Andrzejewski T.M."/>
            <person name="Davidsen T.M."/>
            <person name="Wayne K.J."/>
            <person name="Tettelin H."/>
            <person name="Glass J.I."/>
            <person name="Rusch D."/>
            <person name="Podicherti R."/>
            <person name="Tsui H.-C.T."/>
            <person name="Winkler M.E."/>
        </authorList>
    </citation>
    <scope>NUCLEOTIDE SEQUENCE</scope>
</reference>
<dbReference type="PANTHER" id="PTHR11236">
    <property type="entry name" value="AMINOBENZOATE/ANTHRANILATE SYNTHASE"/>
    <property type="match status" value="1"/>
</dbReference>